<dbReference type="Proteomes" id="UP000663479">
    <property type="component" value="Chromosome"/>
</dbReference>
<protein>
    <submittedName>
        <fullName evidence="4">GNAT family N-acetyltransferase</fullName>
    </submittedName>
</protein>
<organism evidence="4 5">
    <name type="scientific">Vreelandella venusta</name>
    <dbReference type="NCBI Taxonomy" id="44935"/>
    <lineage>
        <taxon>Bacteria</taxon>
        <taxon>Pseudomonadati</taxon>
        <taxon>Pseudomonadota</taxon>
        <taxon>Gammaproteobacteria</taxon>
        <taxon>Oceanospirillales</taxon>
        <taxon>Halomonadaceae</taxon>
        <taxon>Vreelandella</taxon>
    </lineage>
</organism>
<dbReference type="SUPFAM" id="SSF55729">
    <property type="entry name" value="Acyl-CoA N-acyltransferases (Nat)"/>
    <property type="match status" value="1"/>
</dbReference>
<reference evidence="4" key="1">
    <citation type="submission" date="2020-12" db="EMBL/GenBank/DDBJ databases">
        <title>Genome reconstruction of Halomonas venusta strain DSM 4743.</title>
        <authorList>
            <person name="Aguirre-Garrido J.F."/>
            <person name="Hernandez-Soto L.M."/>
            <person name="Martinez-Abarca F."/>
        </authorList>
    </citation>
    <scope>NUCLEOTIDE SEQUENCE</scope>
    <source>
        <strain evidence="4">4743</strain>
    </source>
</reference>
<dbReference type="Gene3D" id="3.40.630.30">
    <property type="match status" value="1"/>
</dbReference>
<dbReference type="GO" id="GO:0016747">
    <property type="term" value="F:acyltransferase activity, transferring groups other than amino-acyl groups"/>
    <property type="evidence" value="ECO:0007669"/>
    <property type="project" value="InterPro"/>
</dbReference>
<dbReference type="CDD" id="cd04301">
    <property type="entry name" value="NAT_SF"/>
    <property type="match status" value="1"/>
</dbReference>
<dbReference type="InterPro" id="IPR016181">
    <property type="entry name" value="Acyl_CoA_acyltransferase"/>
</dbReference>
<name>A0AAP9ZFF5_9GAMM</name>
<dbReference type="PANTHER" id="PTHR43877">
    <property type="entry name" value="AMINOALKYLPHOSPHONATE N-ACETYLTRANSFERASE-RELATED-RELATED"/>
    <property type="match status" value="1"/>
</dbReference>
<dbReference type="InterPro" id="IPR000182">
    <property type="entry name" value="GNAT_dom"/>
</dbReference>
<dbReference type="InterPro" id="IPR050832">
    <property type="entry name" value="Bact_Acetyltransf"/>
</dbReference>
<dbReference type="Pfam" id="PF00583">
    <property type="entry name" value="Acetyltransf_1"/>
    <property type="match status" value="1"/>
</dbReference>
<dbReference type="AlphaFoldDB" id="A0AAP9ZFF5"/>
<keyword evidence="1" id="KW-0808">Transferase</keyword>
<evidence type="ECO:0000259" key="3">
    <source>
        <dbReference type="PROSITE" id="PS51186"/>
    </source>
</evidence>
<evidence type="ECO:0000313" key="4">
    <source>
        <dbReference type="EMBL" id="QRL04836.1"/>
    </source>
</evidence>
<accession>A0AAP9ZFF5</accession>
<dbReference type="EMBL" id="CP066539">
    <property type="protein sequence ID" value="QRL04836.1"/>
    <property type="molecule type" value="Genomic_DNA"/>
</dbReference>
<evidence type="ECO:0000313" key="5">
    <source>
        <dbReference type="Proteomes" id="UP000663479"/>
    </source>
</evidence>
<feature type="domain" description="N-acetyltransferase" evidence="3">
    <location>
        <begin position="1"/>
        <end position="159"/>
    </location>
</feature>
<evidence type="ECO:0000256" key="1">
    <source>
        <dbReference type="ARBA" id="ARBA00022679"/>
    </source>
</evidence>
<keyword evidence="2" id="KW-0012">Acyltransferase</keyword>
<dbReference type="PROSITE" id="PS51186">
    <property type="entry name" value="GNAT"/>
    <property type="match status" value="1"/>
</dbReference>
<sequence>MSIESIVETTWPEILKLQAEVYHLVEPESLEVLQDKWLRSLSSCFIYRDDERLAGYVLAHSWNSKTPPKLFNKLPKGTEGSILFLHDLAVSSNSFGKGIGSTMMAHLVNIAIVSGYREIRLVSVQNSMQFWQKQGFTPLEQEVCKSYGNSAQLMKRVLDDNAHAS</sequence>
<gene>
    <name evidence="4" type="ORF">JDS37_07825</name>
</gene>
<evidence type="ECO:0000256" key="2">
    <source>
        <dbReference type="ARBA" id="ARBA00023315"/>
    </source>
</evidence>
<proteinExistence type="predicted"/>
<dbReference type="RefSeq" id="WP_146943784.1">
    <property type="nucleotide sequence ID" value="NZ_BJUL01000007.1"/>
</dbReference>